<keyword evidence="2" id="KW-1185">Reference proteome</keyword>
<protein>
    <submittedName>
        <fullName evidence="1">Uncharacterized protein</fullName>
    </submittedName>
</protein>
<dbReference type="EMBL" id="JAIZAY010000013">
    <property type="protein sequence ID" value="KAJ8030721.1"/>
    <property type="molecule type" value="Genomic_DNA"/>
</dbReference>
<reference evidence="1" key="1">
    <citation type="submission" date="2021-10" db="EMBL/GenBank/DDBJ databases">
        <title>Tropical sea cucumber genome reveals ecological adaptation and Cuvierian tubules defense mechanism.</title>
        <authorList>
            <person name="Chen T."/>
        </authorList>
    </citation>
    <scope>NUCLEOTIDE SEQUENCE</scope>
    <source>
        <strain evidence="1">Nanhai2018</strain>
        <tissue evidence="1">Muscle</tissue>
    </source>
</reference>
<accession>A0A9Q1H3C7</accession>
<gene>
    <name evidence="1" type="ORF">HOLleu_27207</name>
</gene>
<organism evidence="1 2">
    <name type="scientific">Holothuria leucospilota</name>
    <name type="common">Black long sea cucumber</name>
    <name type="synonym">Mertensiothuria leucospilota</name>
    <dbReference type="NCBI Taxonomy" id="206669"/>
    <lineage>
        <taxon>Eukaryota</taxon>
        <taxon>Metazoa</taxon>
        <taxon>Echinodermata</taxon>
        <taxon>Eleutherozoa</taxon>
        <taxon>Echinozoa</taxon>
        <taxon>Holothuroidea</taxon>
        <taxon>Aspidochirotacea</taxon>
        <taxon>Aspidochirotida</taxon>
        <taxon>Holothuriidae</taxon>
        <taxon>Holothuria</taxon>
    </lineage>
</organism>
<name>A0A9Q1H3C7_HOLLE</name>
<evidence type="ECO:0000313" key="1">
    <source>
        <dbReference type="EMBL" id="KAJ8030721.1"/>
    </source>
</evidence>
<dbReference type="AlphaFoldDB" id="A0A9Q1H3C7"/>
<evidence type="ECO:0000313" key="2">
    <source>
        <dbReference type="Proteomes" id="UP001152320"/>
    </source>
</evidence>
<proteinExistence type="predicted"/>
<comment type="caution">
    <text evidence="1">The sequence shown here is derived from an EMBL/GenBank/DDBJ whole genome shotgun (WGS) entry which is preliminary data.</text>
</comment>
<sequence>MLSWICLKLGHNVPWVVGHLGCSGIFGPRSNVDPRAHFMKFYKMLLLLQILLYNVDCLP</sequence>
<dbReference type="Proteomes" id="UP001152320">
    <property type="component" value="Chromosome 13"/>
</dbReference>